<dbReference type="RefSeq" id="WP_123879877.1">
    <property type="nucleotide sequence ID" value="NZ_RPFZ01000001.1"/>
</dbReference>
<protein>
    <submittedName>
        <fullName evidence="1">Uncharacterized protein</fullName>
    </submittedName>
</protein>
<reference evidence="1 2" key="1">
    <citation type="submission" date="2018-11" db="EMBL/GenBank/DDBJ databases">
        <title>Erythrobacter spongiae sp. nov., isolated from a marine sponge.</title>
        <authorList>
            <person name="Zhuang L."/>
            <person name="Luo L."/>
        </authorList>
    </citation>
    <scope>NUCLEOTIDE SEQUENCE [LARGE SCALE GENOMIC DNA]</scope>
    <source>
        <strain evidence="1 2">HN-E23</strain>
    </source>
</reference>
<sequence>MSFDINVHVPGHTWPTARQLDAALVELRFPARLGDRGADLWESPLAPVPLEPIITTITDQQHARLLGVEVGAPYSMPNEMVMPVLLDGDIRDPDFGIQSIDEPSELAEQMAELGAARPVAVGDRLVWFSHHTDPWNYNAAMYVLVALIRSFDGFGFELQGMSCGREDFASELLDSLYPDPAEAARVYD</sequence>
<dbReference type="Proteomes" id="UP000275232">
    <property type="component" value="Unassembled WGS sequence"/>
</dbReference>
<evidence type="ECO:0000313" key="2">
    <source>
        <dbReference type="Proteomes" id="UP000275232"/>
    </source>
</evidence>
<dbReference type="AlphaFoldDB" id="A0A3N5CVD7"/>
<name>A0A3N5CVD7_9SPHN</name>
<keyword evidence="2" id="KW-1185">Reference proteome</keyword>
<dbReference type="OrthoDB" id="7595693at2"/>
<organism evidence="1 2">
    <name type="scientific">Aurantiacibacter spongiae</name>
    <dbReference type="NCBI Taxonomy" id="2488860"/>
    <lineage>
        <taxon>Bacteria</taxon>
        <taxon>Pseudomonadati</taxon>
        <taxon>Pseudomonadota</taxon>
        <taxon>Alphaproteobacteria</taxon>
        <taxon>Sphingomonadales</taxon>
        <taxon>Erythrobacteraceae</taxon>
        <taxon>Aurantiacibacter</taxon>
    </lineage>
</organism>
<accession>A0A3N5CVD7</accession>
<evidence type="ECO:0000313" key="1">
    <source>
        <dbReference type="EMBL" id="RPF71430.1"/>
    </source>
</evidence>
<dbReference type="EMBL" id="RPFZ01000001">
    <property type="protein sequence ID" value="RPF71430.1"/>
    <property type="molecule type" value="Genomic_DNA"/>
</dbReference>
<comment type="caution">
    <text evidence="1">The sequence shown here is derived from an EMBL/GenBank/DDBJ whole genome shotgun (WGS) entry which is preliminary data.</text>
</comment>
<proteinExistence type="predicted"/>
<gene>
    <name evidence="1" type="ORF">EG799_07245</name>
</gene>